<reference evidence="1 2" key="1">
    <citation type="journal article" date="2013" name="Genome Announc.">
        <title>Draft genome sequence of an Actinobacterium, Brachybacterium muris strain UCD-AY4.</title>
        <authorList>
            <person name="Lo J.R."/>
            <person name="Lang J.M."/>
            <person name="Darling A.E."/>
            <person name="Eisen J.A."/>
            <person name="Coil D.A."/>
        </authorList>
    </citation>
    <scope>NUCLEOTIDE SEQUENCE [LARGE SCALE GENOMIC DNA]</scope>
    <source>
        <strain evidence="1 2">UCD-AY4</strain>
    </source>
</reference>
<dbReference type="AlphaFoldDB" id="A0A022L0B6"/>
<dbReference type="Gene3D" id="3.20.20.80">
    <property type="entry name" value="Glycosidases"/>
    <property type="match status" value="1"/>
</dbReference>
<dbReference type="PANTHER" id="PTHR12631">
    <property type="entry name" value="ALPHA-L-IDURONIDASE"/>
    <property type="match status" value="1"/>
</dbReference>
<organism evidence="1 2">
    <name type="scientific">Brachybacterium muris UCD-AY4</name>
    <dbReference type="NCBI Taxonomy" id="1249481"/>
    <lineage>
        <taxon>Bacteria</taxon>
        <taxon>Bacillati</taxon>
        <taxon>Actinomycetota</taxon>
        <taxon>Actinomycetes</taxon>
        <taxon>Micrococcales</taxon>
        <taxon>Dermabacteraceae</taxon>
        <taxon>Brachybacterium</taxon>
    </lineage>
</organism>
<dbReference type="STRING" id="1249481.D641_0107710"/>
<dbReference type="GO" id="GO:0004553">
    <property type="term" value="F:hydrolase activity, hydrolyzing O-glycosyl compounds"/>
    <property type="evidence" value="ECO:0007669"/>
    <property type="project" value="TreeGrafter"/>
</dbReference>
<name>A0A022L0B6_9MICO</name>
<dbReference type="InterPro" id="IPR051923">
    <property type="entry name" value="Glycosyl_Hydrolase_39"/>
</dbReference>
<gene>
    <name evidence="1" type="ORF">D641_0107710</name>
</gene>
<keyword evidence="2" id="KW-1185">Reference proteome</keyword>
<accession>A0A022L0B6</accession>
<proteinExistence type="predicted"/>
<dbReference type="HOGENOM" id="CLU_843766_0_0_11"/>
<evidence type="ECO:0000313" key="2">
    <source>
        <dbReference type="Proteomes" id="UP000019754"/>
    </source>
</evidence>
<sequence>MVGGAAAGTVAAGAALLAVPMRGRGRRGGYLVPAPGANPDLRDFERDLRAVREGGGGWVRFAVRAYDVVGDWDRDGAIAFDEQALDTVDRALDLARAADLRVYLVTADSVPEDVLQSSGRTFLATMTEYWRVLAERLGDRVEVWQVFNEADGMHIRTGQSLGQIPPTSYLKELAAVLTRAARTIHAAAPGVEVTTTAGGYPVDDAMEQRWARFFGVLGPRLDVVGVGLYPQTDQARIDALGERLERLQRLVHKPVVVAELGLQTCAGCFSEEEQGAGLSSALAALRTAPVREVLLYELRDSDQDQFGVLHADWSPKSGARRISEALRRL</sequence>
<dbReference type="PANTHER" id="PTHR12631:SF10">
    <property type="entry name" value="BETA-XYLOSIDASE-LIKE PROTEIN-RELATED"/>
    <property type="match status" value="1"/>
</dbReference>
<dbReference type="EMBL" id="AORC01000009">
    <property type="protein sequence ID" value="EYT49314.1"/>
    <property type="molecule type" value="Genomic_DNA"/>
</dbReference>
<comment type="caution">
    <text evidence="1">The sequence shown here is derived from an EMBL/GenBank/DDBJ whole genome shotgun (WGS) entry which is preliminary data.</text>
</comment>
<dbReference type="InterPro" id="IPR017853">
    <property type="entry name" value="GH"/>
</dbReference>
<dbReference type="Proteomes" id="UP000019754">
    <property type="component" value="Unassembled WGS sequence"/>
</dbReference>
<evidence type="ECO:0000313" key="1">
    <source>
        <dbReference type="EMBL" id="EYT49314.1"/>
    </source>
</evidence>
<dbReference type="SUPFAM" id="SSF51445">
    <property type="entry name" value="(Trans)glycosidases"/>
    <property type="match status" value="1"/>
</dbReference>
<protein>
    <submittedName>
        <fullName evidence="1">Uncharacterized protein</fullName>
    </submittedName>
</protein>